<comment type="caution">
    <text evidence="7">The sequence shown here is derived from an EMBL/GenBank/DDBJ whole genome shotgun (WGS) entry which is preliminary data.</text>
</comment>
<dbReference type="EMBL" id="JAKGBZ010000049">
    <property type="protein sequence ID" value="MCF3948386.1"/>
    <property type="molecule type" value="Genomic_DNA"/>
</dbReference>
<dbReference type="PANTHER" id="PTHR35008:SF8">
    <property type="entry name" value="ALCOHOL DEHYDROGENASE CYTOCHROME C SUBUNIT"/>
    <property type="match status" value="1"/>
</dbReference>
<feature type="domain" description="Cytochrome c" evidence="6">
    <location>
        <begin position="275"/>
        <end position="355"/>
    </location>
</feature>
<evidence type="ECO:0000256" key="4">
    <source>
        <dbReference type="PROSITE-ProRule" id="PRU00433"/>
    </source>
</evidence>
<feature type="signal peptide" evidence="5">
    <location>
        <begin position="1"/>
        <end position="18"/>
    </location>
</feature>
<dbReference type="Pfam" id="PF13442">
    <property type="entry name" value="Cytochrome_CBB3"/>
    <property type="match status" value="1"/>
</dbReference>
<keyword evidence="1 4" id="KW-0349">Heme</keyword>
<keyword evidence="5" id="KW-0732">Signal</keyword>
<evidence type="ECO:0000313" key="7">
    <source>
        <dbReference type="EMBL" id="MCF3948386.1"/>
    </source>
</evidence>
<keyword evidence="3 4" id="KW-0408">Iron</keyword>
<dbReference type="Proteomes" id="UP001521209">
    <property type="component" value="Unassembled WGS sequence"/>
</dbReference>
<proteinExistence type="predicted"/>
<dbReference type="RefSeq" id="WP_235705671.1">
    <property type="nucleotide sequence ID" value="NZ_JAKGBZ010000049.1"/>
</dbReference>
<evidence type="ECO:0000256" key="2">
    <source>
        <dbReference type="ARBA" id="ARBA00022723"/>
    </source>
</evidence>
<name>A0ABS9E378_9PROT</name>
<keyword evidence="2 4" id="KW-0479">Metal-binding</keyword>
<organism evidence="7 8">
    <name type="scientific">Acidiphilium iwatense</name>
    <dbReference type="NCBI Taxonomy" id="768198"/>
    <lineage>
        <taxon>Bacteria</taxon>
        <taxon>Pseudomonadati</taxon>
        <taxon>Pseudomonadota</taxon>
        <taxon>Alphaproteobacteria</taxon>
        <taxon>Acetobacterales</taxon>
        <taxon>Acidocellaceae</taxon>
        <taxon>Acidiphilium</taxon>
    </lineage>
</organism>
<gene>
    <name evidence="7" type="ORF">L2A60_17075</name>
</gene>
<protein>
    <submittedName>
        <fullName evidence="7">Cytochrome c</fullName>
    </submittedName>
</protein>
<evidence type="ECO:0000259" key="6">
    <source>
        <dbReference type="PROSITE" id="PS51007"/>
    </source>
</evidence>
<reference evidence="7 8" key="1">
    <citation type="submission" date="2022-01" db="EMBL/GenBank/DDBJ databases">
        <authorList>
            <person name="Won M."/>
            <person name="Kim S.-J."/>
            <person name="Kwon S.-W."/>
        </authorList>
    </citation>
    <scope>NUCLEOTIDE SEQUENCE [LARGE SCALE GENOMIC DNA]</scope>
    <source>
        <strain evidence="7 8">KCTC 23505</strain>
    </source>
</reference>
<dbReference type="PROSITE" id="PS51007">
    <property type="entry name" value="CYTC"/>
    <property type="match status" value="1"/>
</dbReference>
<dbReference type="InterPro" id="IPR051459">
    <property type="entry name" value="Cytochrome_c-type_DH"/>
</dbReference>
<feature type="chain" id="PRO_5045367653" evidence="5">
    <location>
        <begin position="19"/>
        <end position="396"/>
    </location>
</feature>
<dbReference type="Gene3D" id="1.10.760.10">
    <property type="entry name" value="Cytochrome c-like domain"/>
    <property type="match status" value="1"/>
</dbReference>
<dbReference type="InterPro" id="IPR036909">
    <property type="entry name" value="Cyt_c-like_dom_sf"/>
</dbReference>
<sequence>MAPAAGAVLLALAAPASAATISDHASSAAALRDIKAAIAVITGAEDAAASGPASYRLAAQSAINALVGEHSRQFVASVPNPGDAGGAIGQVNHLLDRRANPPFVPVLHGVLVNVLAAVGHLQDARKARGLTAFEVASSRALEDLDVAQGRASEYDVLGGMAGAIANTGLGVPAGAAILNGCAAPARTGYGMSHGWLAWRAVTLSDATIPDAGAAFIRKDGNMVVFYTAAAPMVRHLCDTHAAAIRPTVTRAKPKPARLIEVAAQAAATKALYTAAQAKQGKAVYSADCASCHGGNLQGVAAPAIAGKDFLATAKKDGWTVGVIRTIVTQNMPFNNPASLKPAQYAEVIAYLLASNCYPAGKTAFPEHAPTDFATMKIVTPAHPAGTPNMFGVCAVK</sequence>
<accession>A0ABS9E378</accession>
<evidence type="ECO:0000256" key="1">
    <source>
        <dbReference type="ARBA" id="ARBA00022617"/>
    </source>
</evidence>
<keyword evidence="8" id="KW-1185">Reference proteome</keyword>
<dbReference type="SUPFAM" id="SSF46626">
    <property type="entry name" value="Cytochrome c"/>
    <property type="match status" value="1"/>
</dbReference>
<evidence type="ECO:0000256" key="3">
    <source>
        <dbReference type="ARBA" id="ARBA00023004"/>
    </source>
</evidence>
<evidence type="ECO:0000313" key="8">
    <source>
        <dbReference type="Proteomes" id="UP001521209"/>
    </source>
</evidence>
<dbReference type="InterPro" id="IPR009056">
    <property type="entry name" value="Cyt_c-like_dom"/>
</dbReference>
<evidence type="ECO:0000256" key="5">
    <source>
        <dbReference type="SAM" id="SignalP"/>
    </source>
</evidence>
<dbReference type="PANTHER" id="PTHR35008">
    <property type="entry name" value="BLL4482 PROTEIN-RELATED"/>
    <property type="match status" value="1"/>
</dbReference>